<proteinExistence type="predicted"/>
<feature type="transmembrane region" description="Helical" evidence="1">
    <location>
        <begin position="101"/>
        <end position="122"/>
    </location>
</feature>
<name>A0A4V6RDV3_9CLOT</name>
<keyword evidence="1" id="KW-1133">Transmembrane helix</keyword>
<keyword evidence="1" id="KW-0472">Membrane</keyword>
<accession>A0A4V6RDV3</accession>
<evidence type="ECO:0000313" key="3">
    <source>
        <dbReference type="Proteomes" id="UP000306888"/>
    </source>
</evidence>
<dbReference type="RefSeq" id="WP_136005597.1">
    <property type="nucleotide sequence ID" value="NZ_SRYR01000001.1"/>
</dbReference>
<protein>
    <recommendedName>
        <fullName evidence="4">DUF3899 domain-containing protein</fullName>
    </recommendedName>
</protein>
<dbReference type="Proteomes" id="UP000306888">
    <property type="component" value="Unassembled WGS sequence"/>
</dbReference>
<evidence type="ECO:0000313" key="2">
    <source>
        <dbReference type="EMBL" id="TGY44430.1"/>
    </source>
</evidence>
<dbReference type="AlphaFoldDB" id="A0A4V6RDV3"/>
<evidence type="ECO:0008006" key="4">
    <source>
        <dbReference type="Google" id="ProtNLM"/>
    </source>
</evidence>
<keyword evidence="3" id="KW-1185">Reference proteome</keyword>
<feature type="transmembrane region" description="Helical" evidence="1">
    <location>
        <begin position="12"/>
        <end position="35"/>
    </location>
</feature>
<sequence>MIKTKSNSFLKFSFIFIISSLTLFVLGSIISNVSGTPIKDVMFIEGIVVLMLSVFSLIEGNTTLPSMQEFGRINPQYLVNMILESNENARKKINRNSTLNIQLDISSLGVIVAALISVIFSFTF</sequence>
<keyword evidence="1" id="KW-0812">Transmembrane</keyword>
<gene>
    <name evidence="2" type="ORF">E5347_06350</name>
</gene>
<reference evidence="2 3" key="1">
    <citation type="submission" date="2019-04" db="EMBL/GenBank/DDBJ databases">
        <title>Microbes associate with the intestines of laboratory mice.</title>
        <authorList>
            <person name="Navarre W."/>
            <person name="Wong E."/>
            <person name="Huang K."/>
            <person name="Tropini C."/>
            <person name="Ng K."/>
            <person name="Yu B."/>
        </authorList>
    </citation>
    <scope>NUCLEOTIDE SEQUENCE [LARGE SCALE GENOMIC DNA]</scope>
    <source>
        <strain evidence="2 3">NM50_B9-20</strain>
    </source>
</reference>
<feature type="transmembrane region" description="Helical" evidence="1">
    <location>
        <begin position="41"/>
        <end position="58"/>
    </location>
</feature>
<dbReference type="OrthoDB" id="1934519at2"/>
<dbReference type="EMBL" id="SRYR01000001">
    <property type="protein sequence ID" value="TGY44430.1"/>
    <property type="molecule type" value="Genomic_DNA"/>
</dbReference>
<comment type="caution">
    <text evidence="2">The sequence shown here is derived from an EMBL/GenBank/DDBJ whole genome shotgun (WGS) entry which is preliminary data.</text>
</comment>
<evidence type="ECO:0000256" key="1">
    <source>
        <dbReference type="SAM" id="Phobius"/>
    </source>
</evidence>
<organism evidence="2 3">
    <name type="scientific">Clostridium sartagoforme</name>
    <dbReference type="NCBI Taxonomy" id="84031"/>
    <lineage>
        <taxon>Bacteria</taxon>
        <taxon>Bacillati</taxon>
        <taxon>Bacillota</taxon>
        <taxon>Clostridia</taxon>
        <taxon>Eubacteriales</taxon>
        <taxon>Clostridiaceae</taxon>
        <taxon>Clostridium</taxon>
    </lineage>
</organism>